<evidence type="ECO:0000259" key="3">
    <source>
        <dbReference type="Pfam" id="PF01695"/>
    </source>
</evidence>
<keyword evidence="2" id="KW-0067">ATP-binding</keyword>
<organism evidence="4 5">
    <name type="scientific">Effusibacillus lacus</name>
    <dbReference type="NCBI Taxonomy" id="1348429"/>
    <lineage>
        <taxon>Bacteria</taxon>
        <taxon>Bacillati</taxon>
        <taxon>Bacillota</taxon>
        <taxon>Bacilli</taxon>
        <taxon>Bacillales</taxon>
        <taxon>Alicyclobacillaceae</taxon>
        <taxon>Effusibacillus</taxon>
    </lineage>
</organism>
<evidence type="ECO:0000256" key="1">
    <source>
        <dbReference type="ARBA" id="ARBA00022741"/>
    </source>
</evidence>
<protein>
    <submittedName>
        <fullName evidence="4">ATPase AAA</fullName>
    </submittedName>
</protein>
<gene>
    <name evidence="4" type="ORF">EFBL_1537</name>
</gene>
<dbReference type="PANTHER" id="PTHR30050">
    <property type="entry name" value="CHROMOSOMAL REPLICATION INITIATOR PROTEIN DNAA"/>
    <property type="match status" value="1"/>
</dbReference>
<dbReference type="SUPFAM" id="SSF52540">
    <property type="entry name" value="P-loop containing nucleoside triphosphate hydrolases"/>
    <property type="match status" value="1"/>
</dbReference>
<comment type="caution">
    <text evidence="4">The sequence shown here is derived from an EMBL/GenBank/DDBJ whole genome shotgun (WGS) entry which is preliminary data.</text>
</comment>
<keyword evidence="1" id="KW-0547">Nucleotide-binding</keyword>
<sequence>MADDIHAAMVDIYCKELKMPGLRKAYASLAREAIQNGQSMVQYLAGCLAEELESRKQSRLQTYTRQARFPTYKTLQDFDFAAIPALSKQRVLHLAEGEFIRNKENVICMGASGTGKTHVAIAIGMAAIAAGYRVRFITVMQLVQELLQAESEYRLPRYLRTWDKYDLVCLDELGYVSLSQGGPLLFQFCADRYEKGSLLITTNLEFAKWTDVFHDVTLTTALLDRLTHHSHILLFEGESYRFRESQRKTINENLRRNGDELHETRNPAV</sequence>
<dbReference type="AlphaFoldDB" id="A0A292YD92"/>
<dbReference type="InterPro" id="IPR002611">
    <property type="entry name" value="IstB_ATP-bd"/>
</dbReference>
<dbReference type="PIRSF" id="PIRSF003073">
    <property type="entry name" value="DNAC_TnpB_IstB"/>
    <property type="match status" value="1"/>
</dbReference>
<dbReference type="OrthoDB" id="2052561at2"/>
<dbReference type="Gene3D" id="3.40.50.300">
    <property type="entry name" value="P-loop containing nucleotide triphosphate hydrolases"/>
    <property type="match status" value="1"/>
</dbReference>
<evidence type="ECO:0000256" key="2">
    <source>
        <dbReference type="ARBA" id="ARBA00022840"/>
    </source>
</evidence>
<evidence type="ECO:0000313" key="5">
    <source>
        <dbReference type="Proteomes" id="UP000217785"/>
    </source>
</evidence>
<evidence type="ECO:0000313" key="4">
    <source>
        <dbReference type="EMBL" id="GAX89912.1"/>
    </source>
</evidence>
<dbReference type="Pfam" id="PF01695">
    <property type="entry name" value="IstB_IS21"/>
    <property type="match status" value="1"/>
</dbReference>
<dbReference type="NCBIfam" id="NF038214">
    <property type="entry name" value="IS21_help_AAA"/>
    <property type="match status" value="1"/>
</dbReference>
<dbReference type="PANTHER" id="PTHR30050:SF4">
    <property type="entry name" value="ATP-BINDING PROTEIN RV3427C IN INSERTION SEQUENCE-RELATED"/>
    <property type="match status" value="1"/>
</dbReference>
<dbReference type="EMBL" id="BDUF01000037">
    <property type="protein sequence ID" value="GAX89912.1"/>
    <property type="molecule type" value="Genomic_DNA"/>
</dbReference>
<dbReference type="InterPro" id="IPR028350">
    <property type="entry name" value="DNAC/IstB-like"/>
</dbReference>
<dbReference type="GO" id="GO:0006260">
    <property type="term" value="P:DNA replication"/>
    <property type="evidence" value="ECO:0007669"/>
    <property type="project" value="TreeGrafter"/>
</dbReference>
<dbReference type="Proteomes" id="UP000217785">
    <property type="component" value="Unassembled WGS sequence"/>
</dbReference>
<reference evidence="5" key="1">
    <citation type="submission" date="2017-07" db="EMBL/GenBank/DDBJ databases">
        <title>Draft genome sequence of Effusibacillus lacus strain skLN1.</title>
        <authorList>
            <person name="Watanabe M."/>
            <person name="Kojima H."/>
            <person name="Fukui M."/>
        </authorList>
    </citation>
    <scope>NUCLEOTIDE SEQUENCE [LARGE SCALE GENOMIC DNA]</scope>
    <source>
        <strain evidence="5">skLN1</strain>
    </source>
</reference>
<dbReference type="InterPro" id="IPR027417">
    <property type="entry name" value="P-loop_NTPase"/>
</dbReference>
<dbReference type="GO" id="GO:0005524">
    <property type="term" value="F:ATP binding"/>
    <property type="evidence" value="ECO:0007669"/>
    <property type="project" value="UniProtKB-KW"/>
</dbReference>
<proteinExistence type="predicted"/>
<accession>A0A292YD92</accession>
<keyword evidence="5" id="KW-1185">Reference proteome</keyword>
<dbReference type="InterPro" id="IPR047661">
    <property type="entry name" value="IstB"/>
</dbReference>
<dbReference type="RefSeq" id="WP_096181619.1">
    <property type="nucleotide sequence ID" value="NZ_BDUF01000037.1"/>
</dbReference>
<name>A0A292YD92_9BACL</name>
<feature type="domain" description="IstB-like ATP-binding" evidence="3">
    <location>
        <begin position="14"/>
        <end position="246"/>
    </location>
</feature>